<dbReference type="Pfam" id="PF01738">
    <property type="entry name" value="DLH"/>
    <property type="match status" value="1"/>
</dbReference>
<reference evidence="3" key="1">
    <citation type="submission" date="2023-01" db="EMBL/GenBank/DDBJ databases">
        <title>Metagenome sequencing of chrysophaentin producing Chrysophaeum taylorii.</title>
        <authorList>
            <person name="Davison J."/>
            <person name="Bewley C."/>
        </authorList>
    </citation>
    <scope>NUCLEOTIDE SEQUENCE</scope>
    <source>
        <strain evidence="3">NIES-1699</strain>
    </source>
</reference>
<dbReference type="PANTHER" id="PTHR22946:SF0">
    <property type="entry name" value="DIENELACTONE HYDROLASE DOMAIN-CONTAINING PROTEIN"/>
    <property type="match status" value="1"/>
</dbReference>
<feature type="domain" description="Dienelactone hydrolase" evidence="2">
    <location>
        <begin position="50"/>
        <end position="265"/>
    </location>
</feature>
<comment type="caution">
    <text evidence="3">The sequence shown here is derived from an EMBL/GenBank/DDBJ whole genome shotgun (WGS) entry which is preliminary data.</text>
</comment>
<proteinExistence type="predicted"/>
<dbReference type="PANTHER" id="PTHR22946">
    <property type="entry name" value="DIENELACTONE HYDROLASE DOMAIN-CONTAINING PROTEIN-RELATED"/>
    <property type="match status" value="1"/>
</dbReference>
<dbReference type="Gene3D" id="3.40.50.1820">
    <property type="entry name" value="alpha/beta hydrolase"/>
    <property type="match status" value="1"/>
</dbReference>
<dbReference type="Proteomes" id="UP001230188">
    <property type="component" value="Unassembled WGS sequence"/>
</dbReference>
<sequence>MLVHLILLVAVAAHGPEGYRRKDRGISRDGHIGEDIEAFALNYTIGDEVFEGYLAYPTTLSGEIPGLMIVHQWYGLGENEQDRAIQAAENGYAAFAIDMYGYGIRATSNAEAAALSGAITGNETLLLERAAGGLAQLMPGGVASQEISINQSALVANGYCFGGNVVLTYARVYDDFEACAVFHATFPDVTGFASTDTAVQIHHGQLDFQGDQALYDVQDQLANASVAVWETAYYSGAAHGFSDFLSDAYLKRAADQSHVSMFSFYDGVLGSSSCEDSTSWYKEGEPSKDCLWVSEWTPRCQAKGSGILADSACPASCGTC</sequence>
<accession>A0AAD7XN19</accession>
<dbReference type="AlphaFoldDB" id="A0AAD7XN19"/>
<feature type="chain" id="PRO_5041900424" description="Dienelactone hydrolase domain-containing protein" evidence="1">
    <location>
        <begin position="19"/>
        <end position="320"/>
    </location>
</feature>
<organism evidence="3 4">
    <name type="scientific">Chrysophaeum taylorii</name>
    <dbReference type="NCBI Taxonomy" id="2483200"/>
    <lineage>
        <taxon>Eukaryota</taxon>
        <taxon>Sar</taxon>
        <taxon>Stramenopiles</taxon>
        <taxon>Ochrophyta</taxon>
        <taxon>Pelagophyceae</taxon>
        <taxon>Pelagomonadales</taxon>
        <taxon>Pelagomonadaceae</taxon>
        <taxon>Chrysophaeum</taxon>
    </lineage>
</organism>
<dbReference type="SUPFAM" id="SSF53474">
    <property type="entry name" value="alpha/beta-Hydrolases"/>
    <property type="match status" value="1"/>
</dbReference>
<dbReference type="InterPro" id="IPR029058">
    <property type="entry name" value="AB_hydrolase_fold"/>
</dbReference>
<dbReference type="InterPro" id="IPR050261">
    <property type="entry name" value="FrsA_esterase"/>
</dbReference>
<name>A0AAD7XN19_9STRA</name>
<evidence type="ECO:0000313" key="3">
    <source>
        <dbReference type="EMBL" id="KAJ8605236.1"/>
    </source>
</evidence>
<dbReference type="EMBL" id="JAQMWT010000317">
    <property type="protein sequence ID" value="KAJ8605236.1"/>
    <property type="molecule type" value="Genomic_DNA"/>
</dbReference>
<evidence type="ECO:0000256" key="1">
    <source>
        <dbReference type="SAM" id="SignalP"/>
    </source>
</evidence>
<gene>
    <name evidence="3" type="ORF">CTAYLR_000498</name>
</gene>
<dbReference type="GO" id="GO:0016787">
    <property type="term" value="F:hydrolase activity"/>
    <property type="evidence" value="ECO:0007669"/>
    <property type="project" value="InterPro"/>
</dbReference>
<keyword evidence="4" id="KW-1185">Reference proteome</keyword>
<evidence type="ECO:0000313" key="4">
    <source>
        <dbReference type="Proteomes" id="UP001230188"/>
    </source>
</evidence>
<feature type="signal peptide" evidence="1">
    <location>
        <begin position="1"/>
        <end position="18"/>
    </location>
</feature>
<evidence type="ECO:0000259" key="2">
    <source>
        <dbReference type="Pfam" id="PF01738"/>
    </source>
</evidence>
<keyword evidence="1" id="KW-0732">Signal</keyword>
<protein>
    <recommendedName>
        <fullName evidence="2">Dienelactone hydrolase domain-containing protein</fullName>
    </recommendedName>
</protein>
<dbReference type="InterPro" id="IPR002925">
    <property type="entry name" value="Dienelactn_hydro"/>
</dbReference>